<reference evidence="4" key="1">
    <citation type="submission" date="2014-08" db="EMBL/GenBank/DDBJ databases">
        <authorList>
            <person name="Murali S."/>
            <person name="Richards S."/>
            <person name="Bandaranaike D."/>
            <person name="Bellair M."/>
            <person name="Blankenburg K."/>
            <person name="Chao H."/>
            <person name="Dinh H."/>
            <person name="Doddapaneni H."/>
            <person name="Dugan-Rocha S."/>
            <person name="Elkadiri S."/>
            <person name="Gnanaolivu R."/>
            <person name="Hughes D."/>
            <person name="Lee S."/>
            <person name="Li M."/>
            <person name="Ming W."/>
            <person name="Munidasa M."/>
            <person name="Muniz J."/>
            <person name="Nguyen L."/>
            <person name="Osuji N."/>
            <person name="Pu L.-L."/>
            <person name="Puazo M."/>
            <person name="Skinner E."/>
            <person name="Qu C."/>
            <person name="Quiroz J."/>
            <person name="Raj R."/>
            <person name="Weissenberger G."/>
            <person name="Xin Y."/>
            <person name="Zou X."/>
            <person name="Han Y."/>
            <person name="Worley K."/>
            <person name="Muzny D."/>
            <person name="Gibbs R."/>
        </authorList>
    </citation>
    <scope>NUCLEOTIDE SEQUENCE</scope>
    <source>
        <strain evidence="4">HAZT.00-mixed</strain>
        <tissue evidence="4">Whole organism</tissue>
    </source>
</reference>
<reference evidence="4" key="3">
    <citation type="submission" date="2019-06" db="EMBL/GenBank/DDBJ databases">
        <authorList>
            <person name="Poynton C."/>
            <person name="Hasenbein S."/>
            <person name="Benoit J.B."/>
            <person name="Sepulveda M.S."/>
            <person name="Poelchau M.F."/>
            <person name="Murali S.C."/>
            <person name="Chen S."/>
            <person name="Glastad K.M."/>
            <person name="Werren J.H."/>
            <person name="Vineis J.H."/>
            <person name="Bowen J.L."/>
            <person name="Friedrich M."/>
            <person name="Jones J."/>
            <person name="Robertson H.M."/>
            <person name="Feyereisen R."/>
            <person name="Mechler-Hickson A."/>
            <person name="Mathers N."/>
            <person name="Lee C.E."/>
            <person name="Colbourne J.K."/>
            <person name="Biales A."/>
            <person name="Johnston J.S."/>
            <person name="Wellborn G.A."/>
            <person name="Rosendale A.J."/>
            <person name="Cridge A.G."/>
            <person name="Munoz-Torres M.C."/>
            <person name="Bain P.A."/>
            <person name="Manny A.R."/>
            <person name="Major K.M."/>
            <person name="Lambert F.N."/>
            <person name="Vulpe C.D."/>
            <person name="Tuck P."/>
            <person name="Blalock B.J."/>
            <person name="Lin Y.-Y."/>
            <person name="Smith M.E."/>
            <person name="Ochoa-Acuna H."/>
            <person name="Chen M.-J.M."/>
            <person name="Childers C.P."/>
            <person name="Qu J."/>
            <person name="Dugan S."/>
            <person name="Lee S.L."/>
            <person name="Chao H."/>
            <person name="Dinh H."/>
            <person name="Han Y."/>
            <person name="Doddapaneni H."/>
            <person name="Worley K.C."/>
            <person name="Muzny D.M."/>
            <person name="Gibbs R.A."/>
            <person name="Richards S."/>
        </authorList>
    </citation>
    <scope>NUCLEOTIDE SEQUENCE</scope>
    <source>
        <strain evidence="4">HAZT.00-mixed</strain>
        <tissue evidence="4">Whole organism</tissue>
    </source>
</reference>
<organism evidence="4">
    <name type="scientific">Hyalella azteca</name>
    <name type="common">Amphipod</name>
    <dbReference type="NCBI Taxonomy" id="294128"/>
    <lineage>
        <taxon>Eukaryota</taxon>
        <taxon>Metazoa</taxon>
        <taxon>Ecdysozoa</taxon>
        <taxon>Arthropoda</taxon>
        <taxon>Crustacea</taxon>
        <taxon>Multicrustacea</taxon>
        <taxon>Malacostraca</taxon>
        <taxon>Eumalacostraca</taxon>
        <taxon>Peracarida</taxon>
        <taxon>Amphipoda</taxon>
        <taxon>Senticaudata</taxon>
        <taxon>Talitrida</taxon>
        <taxon>Talitroidea</taxon>
        <taxon>Hyalellidae</taxon>
        <taxon>Hyalella</taxon>
    </lineage>
</organism>
<dbReference type="InterPro" id="IPR004263">
    <property type="entry name" value="Exostosin"/>
</dbReference>
<dbReference type="PANTHER" id="PTHR11062:SF129">
    <property type="entry name" value="EXOSTOSIN-1"/>
    <property type="match status" value="1"/>
</dbReference>
<dbReference type="Proteomes" id="UP000711488">
    <property type="component" value="Unassembled WGS sequence"/>
</dbReference>
<keyword evidence="2" id="KW-0472">Membrane</keyword>
<sequence length="318" mass="36686">MQAKKRYLLLMSCCAFLSVGYFGYYHWKSSREDSLFKKNLVSFMCDSDIFQDEDISANPRARTRISSAPDFQIHSKRSDRNTKALENSADIPFSECRMENCFDFTRCGKNFKVYVYPMDENVPPSSSYLKVLNVIRESKYYTTDPSQACVFVLSLDTLDRDNLSKDYIRNMPLRIQRLPLWNGGQNHIIFNLYSGTWPDYNEDLGFNVGKAILAKASIATENFRPDFDISLPLFHKTHPTKGGEDGTVETLKFPGSKKYLLAFKGKRYVYGIGSEARNSLYHLHNGKDIVLVTTCKHGGSWKEHQDERCDHDNDEYDR</sequence>
<reference evidence="4" key="2">
    <citation type="journal article" date="2018" name="Environ. Sci. Technol.">
        <title>The Toxicogenome of Hyalella azteca: A Model for Sediment Ecotoxicology and Evolutionary Toxicology.</title>
        <authorList>
            <person name="Poynton H.C."/>
            <person name="Hasenbein S."/>
            <person name="Benoit J.B."/>
            <person name="Sepulveda M.S."/>
            <person name="Poelchau M.F."/>
            <person name="Hughes D.S.T."/>
            <person name="Murali S.C."/>
            <person name="Chen S."/>
            <person name="Glastad K.M."/>
            <person name="Goodisman M.A.D."/>
            <person name="Werren J.H."/>
            <person name="Vineis J.H."/>
            <person name="Bowen J.L."/>
            <person name="Friedrich M."/>
            <person name="Jones J."/>
            <person name="Robertson H.M."/>
            <person name="Feyereisen R."/>
            <person name="Mechler-Hickson A."/>
            <person name="Mathers N."/>
            <person name="Lee C.E."/>
            <person name="Colbourne J.K."/>
            <person name="Biales A."/>
            <person name="Johnston J.S."/>
            <person name="Wellborn G.A."/>
            <person name="Rosendale A.J."/>
            <person name="Cridge A.G."/>
            <person name="Munoz-Torres M.C."/>
            <person name="Bain P.A."/>
            <person name="Manny A.R."/>
            <person name="Major K.M."/>
            <person name="Lambert F.N."/>
            <person name="Vulpe C.D."/>
            <person name="Tuck P."/>
            <person name="Blalock B.J."/>
            <person name="Lin Y.Y."/>
            <person name="Smith M.E."/>
            <person name="Ochoa-Acuna H."/>
            <person name="Chen M.M."/>
            <person name="Childers C.P."/>
            <person name="Qu J."/>
            <person name="Dugan S."/>
            <person name="Lee S.L."/>
            <person name="Chao H."/>
            <person name="Dinh H."/>
            <person name="Han Y."/>
            <person name="Doddapaneni H."/>
            <person name="Worley K.C."/>
            <person name="Muzny D.M."/>
            <person name="Gibbs R.A."/>
            <person name="Richards S."/>
        </authorList>
    </citation>
    <scope>NUCLEOTIDE SEQUENCE</scope>
    <source>
        <strain evidence="4">HAZT.00-mixed</strain>
        <tissue evidence="4">Whole organism</tissue>
    </source>
</reference>
<proteinExistence type="inferred from homology"/>
<comment type="caution">
    <text evidence="4">The sequence shown here is derived from an EMBL/GenBank/DDBJ whole genome shotgun (WGS) entry which is preliminary data.</text>
</comment>
<evidence type="ECO:0000313" key="4">
    <source>
        <dbReference type="EMBL" id="KAA0194012.1"/>
    </source>
</evidence>
<protein>
    <recommendedName>
        <fullName evidence="3">Exostosin GT47 domain-containing protein</fullName>
    </recommendedName>
</protein>
<keyword evidence="2" id="KW-0812">Transmembrane</keyword>
<comment type="similarity">
    <text evidence="1">Belongs to the glycosyltransferase 47 family.</text>
</comment>
<evidence type="ECO:0000256" key="2">
    <source>
        <dbReference type="SAM" id="Phobius"/>
    </source>
</evidence>
<evidence type="ECO:0000256" key="1">
    <source>
        <dbReference type="ARBA" id="ARBA00010271"/>
    </source>
</evidence>
<dbReference type="Pfam" id="PF03016">
    <property type="entry name" value="Exostosin_GT47"/>
    <property type="match status" value="1"/>
</dbReference>
<dbReference type="InterPro" id="IPR040911">
    <property type="entry name" value="Exostosin_GT47"/>
</dbReference>
<dbReference type="PANTHER" id="PTHR11062">
    <property type="entry name" value="EXOSTOSIN HEPARAN SULFATE GLYCOSYLTRANSFERASE -RELATED"/>
    <property type="match status" value="1"/>
</dbReference>
<dbReference type="GO" id="GO:0015012">
    <property type="term" value="P:heparan sulfate proteoglycan biosynthetic process"/>
    <property type="evidence" value="ECO:0007669"/>
    <property type="project" value="UniProtKB-ARBA"/>
</dbReference>
<evidence type="ECO:0000259" key="3">
    <source>
        <dbReference type="Pfam" id="PF03016"/>
    </source>
</evidence>
<dbReference type="EMBL" id="JQDR03010605">
    <property type="protein sequence ID" value="KAA0194012.1"/>
    <property type="molecule type" value="Genomic_DNA"/>
</dbReference>
<feature type="transmembrane region" description="Helical" evidence="2">
    <location>
        <begin position="7"/>
        <end position="27"/>
    </location>
</feature>
<feature type="domain" description="Exostosin GT47" evidence="3">
    <location>
        <begin position="109"/>
        <end position="314"/>
    </location>
</feature>
<gene>
    <name evidence="4" type="ORF">HAZT_HAZT011385</name>
</gene>
<keyword evidence="2" id="KW-1133">Transmembrane helix</keyword>
<name>A0A6A0GZT2_HYAAZ</name>
<accession>A0A6A0GZT2</accession>
<dbReference type="AlphaFoldDB" id="A0A6A0GZT2"/>
<dbReference type="GO" id="GO:0005794">
    <property type="term" value="C:Golgi apparatus"/>
    <property type="evidence" value="ECO:0007669"/>
    <property type="project" value="TreeGrafter"/>
</dbReference>
<dbReference type="GO" id="GO:0015020">
    <property type="term" value="F:glucuronosyltransferase activity"/>
    <property type="evidence" value="ECO:0007669"/>
    <property type="project" value="TreeGrafter"/>
</dbReference>
<dbReference type="GO" id="GO:0008375">
    <property type="term" value="F:acetylglucosaminyltransferase activity"/>
    <property type="evidence" value="ECO:0007669"/>
    <property type="project" value="TreeGrafter"/>
</dbReference>